<accession>A0A1V4GVE3</accession>
<name>A0A1V4GVE3_MORLA</name>
<dbReference type="RefSeq" id="WP_062498691.1">
    <property type="nucleotide sequence ID" value="NZ_MXAN01000050.1"/>
</dbReference>
<comment type="caution">
    <text evidence="2">The sequence shown here is derived from an EMBL/GenBank/DDBJ whole genome shotgun (WGS) entry which is preliminary data.</text>
</comment>
<keyword evidence="1" id="KW-0472">Membrane</keyword>
<evidence type="ECO:0000313" key="2">
    <source>
        <dbReference type="EMBL" id="OPH36390.1"/>
    </source>
</evidence>
<keyword evidence="1" id="KW-1133">Transmembrane helix</keyword>
<organism evidence="2 3">
    <name type="scientific">Moraxella lacunata</name>
    <dbReference type="NCBI Taxonomy" id="477"/>
    <lineage>
        <taxon>Bacteria</taxon>
        <taxon>Pseudomonadati</taxon>
        <taxon>Pseudomonadota</taxon>
        <taxon>Gammaproteobacteria</taxon>
        <taxon>Moraxellales</taxon>
        <taxon>Moraxellaceae</taxon>
        <taxon>Moraxella</taxon>
    </lineage>
</organism>
<dbReference type="EMBL" id="MXAN01000050">
    <property type="protein sequence ID" value="OPH36390.1"/>
    <property type="molecule type" value="Genomic_DNA"/>
</dbReference>
<dbReference type="AlphaFoldDB" id="A0A1V4GVE3"/>
<proteinExistence type="predicted"/>
<feature type="transmembrane region" description="Helical" evidence="1">
    <location>
        <begin position="6"/>
        <end position="25"/>
    </location>
</feature>
<evidence type="ECO:0000256" key="1">
    <source>
        <dbReference type="SAM" id="Phobius"/>
    </source>
</evidence>
<dbReference type="Proteomes" id="UP000191025">
    <property type="component" value="Unassembled WGS sequence"/>
</dbReference>
<sequence length="88" mass="10056">MNNMIVWAMLVLLNMCVLTCLAYYWGYQKAKAKKFVEIGTVDTLAQDALNRTLIKVGRDDKVNVADIERYIAIINKGEATLINLDRYL</sequence>
<evidence type="ECO:0000313" key="3">
    <source>
        <dbReference type="Proteomes" id="UP000191025"/>
    </source>
</evidence>
<keyword evidence="1" id="KW-0812">Transmembrane</keyword>
<reference evidence="3" key="1">
    <citation type="submission" date="2017-03" db="EMBL/GenBank/DDBJ databases">
        <title>Draft genome sequence of Moraxella equi CCUG 4950T type strain.</title>
        <authorList>
            <person name="Salva-Serra F."/>
            <person name="Engstrom-Jakobsson H."/>
            <person name="Thorell K."/>
            <person name="Jaen-Luchoro D."/>
            <person name="Gonzales-Siles L."/>
            <person name="Karlsson R."/>
            <person name="Yazdan S."/>
            <person name="Boulund F."/>
            <person name="Johnning A."/>
            <person name="Engstrand L."/>
            <person name="Kristiansson E."/>
            <person name="Moore E."/>
        </authorList>
    </citation>
    <scope>NUCLEOTIDE SEQUENCE [LARGE SCALE GENOMIC DNA]</scope>
    <source>
        <strain evidence="3">CCUG 4441</strain>
    </source>
</reference>
<protein>
    <submittedName>
        <fullName evidence="2">Uncharacterized protein</fullName>
    </submittedName>
</protein>
<gene>
    <name evidence="2" type="ORF">B5J94_07300</name>
</gene>